<dbReference type="PROSITE" id="PS51257">
    <property type="entry name" value="PROKAR_LIPOPROTEIN"/>
    <property type="match status" value="1"/>
</dbReference>
<dbReference type="EMBL" id="CP089982">
    <property type="protein sequence ID" value="WXA97995.1"/>
    <property type="molecule type" value="Genomic_DNA"/>
</dbReference>
<dbReference type="Proteomes" id="UP001379533">
    <property type="component" value="Chromosome"/>
</dbReference>
<evidence type="ECO:0000256" key="2">
    <source>
        <dbReference type="SAM" id="Phobius"/>
    </source>
</evidence>
<organism evidence="3 4">
    <name type="scientific">Pendulispora brunnea</name>
    <dbReference type="NCBI Taxonomy" id="2905690"/>
    <lineage>
        <taxon>Bacteria</taxon>
        <taxon>Pseudomonadati</taxon>
        <taxon>Myxococcota</taxon>
        <taxon>Myxococcia</taxon>
        <taxon>Myxococcales</taxon>
        <taxon>Sorangiineae</taxon>
        <taxon>Pendulisporaceae</taxon>
        <taxon>Pendulispora</taxon>
    </lineage>
</organism>
<accession>A0ABZ2KH49</accession>
<keyword evidence="2" id="KW-0812">Transmembrane</keyword>
<keyword evidence="2" id="KW-0472">Membrane</keyword>
<evidence type="ECO:0000313" key="4">
    <source>
        <dbReference type="Proteomes" id="UP001379533"/>
    </source>
</evidence>
<dbReference type="Gene3D" id="2.80.10.50">
    <property type="match status" value="1"/>
</dbReference>
<feature type="region of interest" description="Disordered" evidence="1">
    <location>
        <begin position="36"/>
        <end position="81"/>
    </location>
</feature>
<dbReference type="NCBIfam" id="TIGR02608">
    <property type="entry name" value="delta_60_rpt"/>
    <property type="match status" value="6"/>
</dbReference>
<gene>
    <name evidence="3" type="ORF">LZC95_14280</name>
</gene>
<keyword evidence="2" id="KW-1133">Transmembrane helix</keyword>
<evidence type="ECO:0000313" key="3">
    <source>
        <dbReference type="EMBL" id="WXA97995.1"/>
    </source>
</evidence>
<dbReference type="InterPro" id="IPR013431">
    <property type="entry name" value="Delta_60_rpt"/>
</dbReference>
<keyword evidence="4" id="KW-1185">Reference proteome</keyword>
<sequence length="524" mass="53714">MRTERGTKVGQWLARGSVGAVLAALFAVGLVQGCGDDDPVAAKQDSGPDTGTPDTGTDAGADAKGDADPGPQPKKLQLSKDGTDRLLNVTFDGAGNIYAVGVVSAATGPNADFETAVVKILPSGDPDTSFGGPGANGVARKNIVVGKNGEVARGLVIQRAPMADGGVEDRLVVAATVELPADAGVDPRDRDIALVRFKMNGTLDDAFGSGGVATFNLKNGVEFPTTLPDGGSSTGYTADSQWGLAALPNGSLIVTGSQRTADPNAARTDSDFAVVKVDPQGKKLDDTFGQGGSGVFTYDPDRDVDGGWRSASPRAVTLLENGSMVATGYQPDTDGKTVVPTVFKLTPAGALDNGFGTNGVFSRVLGSVTEAYAIVQQGTNFVTVGYGREVSTNPNDIVSLRLTANGQLDGTYGTGGKATLDGNNQVDQGRNLVVLPDNRIFVVGNGQQTKDVGEALTAVFTANGQPDTNFAPKGRKLYDLGGTGDVFWGVALSPDKKKLAIVGYSSAVPTGSNEDSFLLLVPVP</sequence>
<reference evidence="3 4" key="1">
    <citation type="submission" date="2021-12" db="EMBL/GenBank/DDBJ databases">
        <title>Discovery of the Pendulisporaceae a myxobacterial family with distinct sporulation behavior and unique specialized metabolism.</title>
        <authorList>
            <person name="Garcia R."/>
            <person name="Popoff A."/>
            <person name="Bader C.D."/>
            <person name="Loehr J."/>
            <person name="Walesch S."/>
            <person name="Walt C."/>
            <person name="Boldt J."/>
            <person name="Bunk B."/>
            <person name="Haeckl F.J.F.P.J."/>
            <person name="Gunesch A.P."/>
            <person name="Birkelbach J."/>
            <person name="Nuebel U."/>
            <person name="Pietschmann T."/>
            <person name="Bach T."/>
            <person name="Mueller R."/>
        </authorList>
    </citation>
    <scope>NUCLEOTIDE SEQUENCE [LARGE SCALE GENOMIC DNA]</scope>
    <source>
        <strain evidence="3 4">MSr12523</strain>
    </source>
</reference>
<name>A0ABZ2KH49_9BACT</name>
<dbReference type="RefSeq" id="WP_394848612.1">
    <property type="nucleotide sequence ID" value="NZ_CP089982.1"/>
</dbReference>
<feature type="compositionally biased region" description="Low complexity" evidence="1">
    <location>
        <begin position="47"/>
        <end position="60"/>
    </location>
</feature>
<protein>
    <submittedName>
        <fullName evidence="3">Uncharacterized protein</fullName>
    </submittedName>
</protein>
<proteinExistence type="predicted"/>
<feature type="transmembrane region" description="Helical" evidence="2">
    <location>
        <begin position="12"/>
        <end position="31"/>
    </location>
</feature>
<evidence type="ECO:0000256" key="1">
    <source>
        <dbReference type="SAM" id="MobiDB-lite"/>
    </source>
</evidence>